<accession>A0A1G1ZKJ5</accession>
<protein>
    <submittedName>
        <fullName evidence="1">Uncharacterized protein</fullName>
    </submittedName>
</protein>
<reference evidence="1 2" key="1">
    <citation type="journal article" date="2016" name="Nat. Commun.">
        <title>Thousands of microbial genomes shed light on interconnected biogeochemical processes in an aquifer system.</title>
        <authorList>
            <person name="Anantharaman K."/>
            <person name="Brown C.T."/>
            <person name="Hug L.A."/>
            <person name="Sharon I."/>
            <person name="Castelle C.J."/>
            <person name="Probst A.J."/>
            <person name="Thomas B.C."/>
            <person name="Singh A."/>
            <person name="Wilkins M.J."/>
            <person name="Karaoz U."/>
            <person name="Brodie E.L."/>
            <person name="Williams K.H."/>
            <person name="Hubbard S.S."/>
            <person name="Banfield J.F."/>
        </authorList>
    </citation>
    <scope>NUCLEOTIDE SEQUENCE [LARGE SCALE GENOMIC DNA]</scope>
</reference>
<proteinExistence type="predicted"/>
<dbReference type="Proteomes" id="UP000177942">
    <property type="component" value="Unassembled WGS sequence"/>
</dbReference>
<organism evidence="1 2">
    <name type="scientific">Candidatus Harrisonbacteria bacterium RIFCSPLOWO2_01_FULL_44_18</name>
    <dbReference type="NCBI Taxonomy" id="1798407"/>
    <lineage>
        <taxon>Bacteria</taxon>
        <taxon>Candidatus Harrisoniibacteriota</taxon>
    </lineage>
</organism>
<evidence type="ECO:0000313" key="2">
    <source>
        <dbReference type="Proteomes" id="UP000177942"/>
    </source>
</evidence>
<dbReference type="AlphaFoldDB" id="A0A1G1ZKJ5"/>
<dbReference type="STRING" id="1798407.A3A16_00405"/>
<evidence type="ECO:0000313" key="1">
    <source>
        <dbReference type="EMBL" id="OGY65148.1"/>
    </source>
</evidence>
<dbReference type="EMBL" id="MHJJ01000014">
    <property type="protein sequence ID" value="OGY65148.1"/>
    <property type="molecule type" value="Genomic_DNA"/>
</dbReference>
<sequence length="115" mass="12766">MSALTIVLAASIVIMVFAAALIYKSRKSGNRSGLASADQPARPRPKVRFGQFETDQRVAVRGIDLFGRVEDRMIGMGRIVGFANGGRAVLQMDNHRPGVFVRRVMRRLRSLEVPR</sequence>
<name>A0A1G1ZKJ5_9BACT</name>
<gene>
    <name evidence="1" type="ORF">A3A16_00405</name>
</gene>
<comment type="caution">
    <text evidence="1">The sequence shown here is derived from an EMBL/GenBank/DDBJ whole genome shotgun (WGS) entry which is preliminary data.</text>
</comment>